<reference evidence="5" key="1">
    <citation type="journal article" date="2017" name="Nucleic Acids Res.">
        <title>Proteogenomics produces comprehensive and highly accurate protein-coding gene annotation in a complete genome assembly of Malassezia sympodialis.</title>
        <authorList>
            <person name="Zhu Y."/>
            <person name="Engstroem P.G."/>
            <person name="Tellgren-Roth C."/>
            <person name="Baudo C.D."/>
            <person name="Kennell J.C."/>
            <person name="Sun S."/>
            <person name="Billmyre R.B."/>
            <person name="Schroeder M.S."/>
            <person name="Andersson A."/>
            <person name="Holm T."/>
            <person name="Sigurgeirsson B."/>
            <person name="Wu G."/>
            <person name="Sankaranarayanan S.R."/>
            <person name="Siddharthan R."/>
            <person name="Sanyal K."/>
            <person name="Lundeberg J."/>
            <person name="Nystedt B."/>
            <person name="Boekhout T."/>
            <person name="Dawson T.L. Jr."/>
            <person name="Heitman J."/>
            <person name="Scheynius A."/>
            <person name="Lehtioe J."/>
        </authorList>
    </citation>
    <scope>NUCLEOTIDE SEQUENCE [LARGE SCALE GENOMIC DNA]</scope>
    <source>
        <strain evidence="5">ATCC 42132</strain>
    </source>
</reference>
<dbReference type="Pfam" id="PF11022">
    <property type="entry name" value="ATP19"/>
    <property type="match status" value="1"/>
</dbReference>
<evidence type="ECO:0000256" key="3">
    <source>
        <dbReference type="ARBA" id="ARBA00023136"/>
    </source>
</evidence>
<dbReference type="PANTHER" id="PTHR28074:SF1">
    <property type="entry name" value="ATP SYNTHASE SUBUNIT K, MITOCHONDRIAL"/>
    <property type="match status" value="1"/>
</dbReference>
<proteinExistence type="predicted"/>
<comment type="subcellular location">
    <subcellularLocation>
        <location evidence="1">Mitochondrion membrane</location>
    </subcellularLocation>
</comment>
<evidence type="ECO:0000256" key="2">
    <source>
        <dbReference type="ARBA" id="ARBA00023128"/>
    </source>
</evidence>
<dbReference type="OrthoDB" id="2094445at2759"/>
<dbReference type="AlphaFoldDB" id="A0A1M8A3L0"/>
<sequence length="75" mass="7770">MSYTIAGKKVLSEHLVLGVFGSIGAAVYLATRGGSKNGADAKASKSAPAVPINASSPDEEAFVRQFLAEAMKEEK</sequence>
<evidence type="ECO:0000313" key="5">
    <source>
        <dbReference type="Proteomes" id="UP000186303"/>
    </source>
</evidence>
<dbReference type="InterPro" id="IPR021278">
    <property type="entry name" value="ATP19"/>
</dbReference>
<protein>
    <submittedName>
        <fullName evidence="4">Uncharacterized protein</fullName>
    </submittedName>
</protein>
<accession>A0A1M8A3L0</accession>
<dbReference type="EMBL" id="LT671822">
    <property type="protein sequence ID" value="SHO77038.1"/>
    <property type="molecule type" value="Genomic_DNA"/>
</dbReference>
<dbReference type="STRING" id="1230383.A0A1M8A3L0"/>
<gene>
    <name evidence="4" type="ORF">MSYG_1378</name>
</gene>
<dbReference type="GO" id="GO:0015986">
    <property type="term" value="P:proton motive force-driven ATP synthesis"/>
    <property type="evidence" value="ECO:0007669"/>
    <property type="project" value="TreeGrafter"/>
</dbReference>
<name>A0A1M8A3L0_MALS4</name>
<evidence type="ECO:0000256" key="1">
    <source>
        <dbReference type="ARBA" id="ARBA00004325"/>
    </source>
</evidence>
<organism evidence="4 5">
    <name type="scientific">Malassezia sympodialis (strain ATCC 42132)</name>
    <name type="common">Atopic eczema-associated yeast</name>
    <dbReference type="NCBI Taxonomy" id="1230383"/>
    <lineage>
        <taxon>Eukaryota</taxon>
        <taxon>Fungi</taxon>
        <taxon>Dikarya</taxon>
        <taxon>Basidiomycota</taxon>
        <taxon>Ustilaginomycotina</taxon>
        <taxon>Malasseziomycetes</taxon>
        <taxon>Malasseziales</taxon>
        <taxon>Malasseziaceae</taxon>
        <taxon>Malassezia</taxon>
    </lineage>
</organism>
<keyword evidence="3" id="KW-0472">Membrane</keyword>
<keyword evidence="5" id="KW-1185">Reference proteome</keyword>
<evidence type="ECO:0000313" key="4">
    <source>
        <dbReference type="EMBL" id="SHO77038.1"/>
    </source>
</evidence>
<dbReference type="PANTHER" id="PTHR28074">
    <property type="entry name" value="ATP SYNTHASE SUBUNIT K, MITOCHONDRIAL"/>
    <property type="match status" value="1"/>
</dbReference>
<keyword evidence="2" id="KW-0496">Mitochondrion</keyword>
<dbReference type="GO" id="GO:0031966">
    <property type="term" value="C:mitochondrial membrane"/>
    <property type="evidence" value="ECO:0007669"/>
    <property type="project" value="UniProtKB-SubCell"/>
</dbReference>
<dbReference type="OMA" id="TQMGGSK"/>
<dbReference type="VEuPathDB" id="FungiDB:MSYG_1378"/>
<dbReference type="Proteomes" id="UP000186303">
    <property type="component" value="Chromosome 2"/>
</dbReference>